<organism evidence="2 3">
    <name type="scientific">Mycobacterium lacus</name>
    <dbReference type="NCBI Taxonomy" id="169765"/>
    <lineage>
        <taxon>Bacteria</taxon>
        <taxon>Bacillati</taxon>
        <taxon>Actinomycetota</taxon>
        <taxon>Actinomycetes</taxon>
        <taxon>Mycobacteriales</taxon>
        <taxon>Mycobacteriaceae</taxon>
        <taxon>Mycobacterium</taxon>
    </lineage>
</organism>
<evidence type="ECO:0000313" key="3">
    <source>
        <dbReference type="Proteomes" id="UP000466396"/>
    </source>
</evidence>
<accession>A0A7I7NR70</accession>
<keyword evidence="3" id="KW-1185">Reference proteome</keyword>
<dbReference type="EMBL" id="AP022581">
    <property type="protein sequence ID" value="BBX99020.1"/>
    <property type="molecule type" value="Genomic_DNA"/>
</dbReference>
<evidence type="ECO:0000313" key="2">
    <source>
        <dbReference type="EMBL" id="BBX99020.1"/>
    </source>
</evidence>
<name>A0A7I7NR70_9MYCO</name>
<sequence length="149" mass="15073">MCSWPAIVVAAIAAVVAVAALIVALTNSTSAAPVATSGPTSTAAQTAIAQQKLCNTYKLAARAVQVETTGTDRALARIALTNAAALLDNATLDPALDSKHRDAARALATAYRTTTAMGSVATDAEYRTALDDIIAKDAVMRQVCANGGG</sequence>
<proteinExistence type="predicted"/>
<feature type="chain" id="PRO_5029740351" evidence="1">
    <location>
        <begin position="32"/>
        <end position="149"/>
    </location>
</feature>
<gene>
    <name evidence="2" type="ORF">MLAC_43140</name>
</gene>
<dbReference type="AlphaFoldDB" id="A0A7I7NR70"/>
<feature type="signal peptide" evidence="1">
    <location>
        <begin position="1"/>
        <end position="31"/>
    </location>
</feature>
<keyword evidence="1" id="KW-0732">Signal</keyword>
<dbReference type="KEGG" id="mlj:MLAC_43140"/>
<reference evidence="2 3" key="1">
    <citation type="journal article" date="2019" name="Emerg. Microbes Infect.">
        <title>Comprehensive subspecies identification of 175 nontuberculous mycobacteria species based on 7547 genomic profiles.</title>
        <authorList>
            <person name="Matsumoto Y."/>
            <person name="Kinjo T."/>
            <person name="Motooka D."/>
            <person name="Nabeya D."/>
            <person name="Jung N."/>
            <person name="Uechi K."/>
            <person name="Horii T."/>
            <person name="Iida T."/>
            <person name="Fujita J."/>
            <person name="Nakamura S."/>
        </authorList>
    </citation>
    <scope>NUCLEOTIDE SEQUENCE [LARGE SCALE GENOMIC DNA]</scope>
    <source>
        <strain evidence="2 3">JCM 15657</strain>
    </source>
</reference>
<dbReference type="Proteomes" id="UP000466396">
    <property type="component" value="Chromosome"/>
</dbReference>
<protein>
    <submittedName>
        <fullName evidence="2">Uncharacterized protein</fullName>
    </submittedName>
</protein>
<evidence type="ECO:0000256" key="1">
    <source>
        <dbReference type="SAM" id="SignalP"/>
    </source>
</evidence>